<evidence type="ECO:0000313" key="3">
    <source>
        <dbReference type="Proteomes" id="UP000177235"/>
    </source>
</evidence>
<evidence type="ECO:0008006" key="4">
    <source>
        <dbReference type="Google" id="ProtNLM"/>
    </source>
</evidence>
<protein>
    <recommendedName>
        <fullName evidence="4">PPM-type phosphatase domain-containing protein</fullName>
    </recommendedName>
</protein>
<dbReference type="SUPFAM" id="SSF101898">
    <property type="entry name" value="NHL repeat"/>
    <property type="match status" value="1"/>
</dbReference>
<accession>A0A1F5QB60</accession>
<dbReference type="Proteomes" id="UP000177235">
    <property type="component" value="Unassembled WGS sequence"/>
</dbReference>
<name>A0A1F5QB60_9BACT</name>
<dbReference type="SUPFAM" id="SSF81606">
    <property type="entry name" value="PP2C-like"/>
    <property type="match status" value="1"/>
</dbReference>
<dbReference type="EMBL" id="MFFF01000019">
    <property type="protein sequence ID" value="OGE99433.1"/>
    <property type="molecule type" value="Genomic_DNA"/>
</dbReference>
<dbReference type="InterPro" id="IPR036457">
    <property type="entry name" value="PPM-type-like_dom_sf"/>
</dbReference>
<keyword evidence="1" id="KW-0812">Transmembrane</keyword>
<feature type="transmembrane region" description="Helical" evidence="1">
    <location>
        <begin position="287"/>
        <end position="308"/>
    </location>
</feature>
<dbReference type="AlphaFoldDB" id="A0A1F5QB60"/>
<dbReference type="Gene3D" id="2.120.10.30">
    <property type="entry name" value="TolB, C-terminal domain"/>
    <property type="match status" value="1"/>
</dbReference>
<evidence type="ECO:0000256" key="1">
    <source>
        <dbReference type="SAM" id="Phobius"/>
    </source>
</evidence>
<comment type="caution">
    <text evidence="2">The sequence shown here is derived from an EMBL/GenBank/DDBJ whole genome shotgun (WGS) entry which is preliminary data.</text>
</comment>
<keyword evidence="1" id="KW-1133">Transmembrane helix</keyword>
<sequence length="649" mass="70708">MKLKTTVGQIFLTHPKDGNFTSVYEESFGKLGQTIDLFAVIEVSGIGPQILKANKLDYDKLTRTIVGALKRTYIAAMKGQEDIFEKALANINSSLSRLAAKEKINWFGRLNVAIAAVCGSELWLSTTGNSVVYLWRDGEFSLLSGELGEEKIKPTKLFSNFSSGGLAPGDRVLLSNRELLNFLSMERLEGFLSEETLEDVCAEIIAALSDIKDAGFATYVFETSNPDKSAAQPAVQTFKSPAEKNNLRNFAEVVKYFGTEAFHVISAGVSGAARFIAHFFRVRPKKYLFIAITLALVLFLGNLAWASWRKSSQTTTKDNTAIAASIDQKLTEAESALIYENENGAVNLLTEIDTLFADLDANAPERAGLEGRLADLKNKVAKESRVDNPTVLTQFAIVPSNLARSPNGFLGFNQNSGRLAFYDFRVGTTKNILQNRNTGNLAAGFYLGTNSGYAFLNKNGGFQKLDVDTETLTDIAVGTAEGVLGDDLGHSRALAIFGADSSARIYILDSKNNQIWRMSVNDSGIAAPERWLKGPANFPDSVDIAVDGSVYVLYPDRVEKYFNGARQPFQLAAVSPPLKSLTGIVASADLGSIYLLDPANKRVVVMSKQGGLQKQIISDKFRELSDIYVDEKAGIIYALAGSELLQISF</sequence>
<gene>
    <name evidence="2" type="ORF">A3J05_03775</name>
</gene>
<organism evidence="2 3">
    <name type="scientific">Candidatus Doudnabacteria bacterium RIFCSPLOWO2_02_FULL_48_13</name>
    <dbReference type="NCBI Taxonomy" id="1817845"/>
    <lineage>
        <taxon>Bacteria</taxon>
        <taxon>Candidatus Doudnaibacteriota</taxon>
    </lineage>
</organism>
<evidence type="ECO:0000313" key="2">
    <source>
        <dbReference type="EMBL" id="OGE99433.1"/>
    </source>
</evidence>
<proteinExistence type="predicted"/>
<dbReference type="InterPro" id="IPR011042">
    <property type="entry name" value="6-blade_b-propeller_TolB-like"/>
</dbReference>
<keyword evidence="1" id="KW-0472">Membrane</keyword>
<reference evidence="2 3" key="1">
    <citation type="journal article" date="2016" name="Nat. Commun.">
        <title>Thousands of microbial genomes shed light on interconnected biogeochemical processes in an aquifer system.</title>
        <authorList>
            <person name="Anantharaman K."/>
            <person name="Brown C.T."/>
            <person name="Hug L.A."/>
            <person name="Sharon I."/>
            <person name="Castelle C.J."/>
            <person name="Probst A.J."/>
            <person name="Thomas B.C."/>
            <person name="Singh A."/>
            <person name="Wilkins M.J."/>
            <person name="Karaoz U."/>
            <person name="Brodie E.L."/>
            <person name="Williams K.H."/>
            <person name="Hubbard S.S."/>
            <person name="Banfield J.F."/>
        </authorList>
    </citation>
    <scope>NUCLEOTIDE SEQUENCE [LARGE SCALE GENOMIC DNA]</scope>
</reference>